<organism evidence="2">
    <name type="scientific">Escherichia coli</name>
    <dbReference type="NCBI Taxonomy" id="562"/>
    <lineage>
        <taxon>Bacteria</taxon>
        <taxon>Pseudomonadati</taxon>
        <taxon>Pseudomonadota</taxon>
        <taxon>Gammaproteobacteria</taxon>
        <taxon>Enterobacterales</taxon>
        <taxon>Enterobacteriaceae</taxon>
        <taxon>Escherichia</taxon>
    </lineage>
</organism>
<sequence>MSNELIKKLTEIEIPGGGGIKTDNPVVEAAIAAGIVGIAGIAAYAVCKRLKQEKTPSPGNLSAADKDDLP</sequence>
<feature type="transmembrane region" description="Helical" evidence="1">
    <location>
        <begin position="29"/>
        <end position="47"/>
    </location>
</feature>
<keyword evidence="1" id="KW-1133">Transmembrane helix</keyword>
<name>A0A6N0ISP9_ECOLX</name>
<dbReference type="EMBL" id="CP054566">
    <property type="protein sequence ID" value="QKQ37777.1"/>
    <property type="molecule type" value="Genomic_DNA"/>
</dbReference>
<evidence type="ECO:0000256" key="1">
    <source>
        <dbReference type="SAM" id="Phobius"/>
    </source>
</evidence>
<keyword evidence="1" id="KW-0472">Membrane</keyword>
<reference evidence="2" key="1">
    <citation type="submission" date="2020-05" db="EMBL/GenBank/DDBJ databases">
        <title>Title: F plasmids are the major carriers of antibiotic resistance genes in human-associated commensal E. coli.</title>
        <authorList>
            <person name="Stephens C."/>
            <person name="Arismendi T."/>
            <person name="Wright M."/>
            <person name="Hartman A."/>
            <person name="Gonzalez A."/>
            <person name="Gill M."/>
            <person name="Pandori M."/>
            <person name="Hess D."/>
        </authorList>
    </citation>
    <scope>NUCLEOTIDE SEQUENCE</scope>
    <source>
        <strain evidence="2">SCU-478</strain>
        <plasmid evidence="2">pSCU-478-2</plasmid>
    </source>
</reference>
<gene>
    <name evidence="2" type="ORF">HPE44_25635</name>
</gene>
<keyword evidence="2" id="KW-0614">Plasmid</keyword>
<keyword evidence="1" id="KW-0812">Transmembrane</keyword>
<dbReference type="AlphaFoldDB" id="A0A6N0ISP9"/>
<evidence type="ECO:0000313" key="2">
    <source>
        <dbReference type="EMBL" id="QKQ37777.1"/>
    </source>
</evidence>
<proteinExistence type="predicted"/>
<geneLocation type="plasmid" evidence="2">
    <name>pSCU-478-2</name>
</geneLocation>
<dbReference type="RefSeq" id="WP_181695829.1">
    <property type="nucleotide sequence ID" value="NZ_CP054566.1"/>
</dbReference>
<protein>
    <submittedName>
        <fullName evidence="2">Uncharacterized protein</fullName>
    </submittedName>
</protein>
<accession>A0A6N0ISP9</accession>